<reference evidence="2" key="1">
    <citation type="submission" date="2017-09" db="EMBL/GenBank/DDBJ databases">
        <authorList>
            <person name="Varghese N."/>
            <person name="Submissions S."/>
        </authorList>
    </citation>
    <scope>NUCLEOTIDE SEQUENCE [LARGE SCALE GENOMIC DNA]</scope>
    <source>
        <strain evidence="2">DSM 25885</strain>
    </source>
</reference>
<keyword evidence="2" id="KW-1185">Reference proteome</keyword>
<name>A0A285MYX0_9FLAO</name>
<dbReference type="EMBL" id="OBEH01000007">
    <property type="protein sequence ID" value="SNZ01873.1"/>
    <property type="molecule type" value="Genomic_DNA"/>
</dbReference>
<accession>A0A285MYX0</accession>
<protein>
    <submittedName>
        <fullName evidence="1">Uncharacterized protein</fullName>
    </submittedName>
</protein>
<dbReference type="Proteomes" id="UP000219048">
    <property type="component" value="Unassembled WGS sequence"/>
</dbReference>
<gene>
    <name evidence="1" type="ORF">SAMN06265377_3723</name>
</gene>
<evidence type="ECO:0000313" key="2">
    <source>
        <dbReference type="Proteomes" id="UP000219048"/>
    </source>
</evidence>
<dbReference type="AlphaFoldDB" id="A0A285MYX0"/>
<organism evidence="1 2">
    <name type="scientific">Flagellimonas pacifica</name>
    <dbReference type="NCBI Taxonomy" id="1247520"/>
    <lineage>
        <taxon>Bacteria</taxon>
        <taxon>Pseudomonadati</taxon>
        <taxon>Bacteroidota</taxon>
        <taxon>Flavobacteriia</taxon>
        <taxon>Flavobacteriales</taxon>
        <taxon>Flavobacteriaceae</taxon>
        <taxon>Flagellimonas</taxon>
    </lineage>
</organism>
<sequence length="74" mass="8502">MGWSPSNWDSRNLVIRGLSRYSKSIRTFFKEGLSSSDIIQLNVKLLAVRASNIAKKIMLSRQIWLFQSDQGPLF</sequence>
<proteinExistence type="predicted"/>
<evidence type="ECO:0000313" key="1">
    <source>
        <dbReference type="EMBL" id="SNZ01873.1"/>
    </source>
</evidence>